<reference evidence="2 3" key="1">
    <citation type="submission" date="2019-11" db="EMBL/GenBank/DDBJ databases">
        <title>Gordonia sp. nov., a novel actinobacterium isolated from mangrove soil in Hainan.</title>
        <authorList>
            <person name="Huang X."/>
            <person name="Xie Y."/>
            <person name="Chu X."/>
            <person name="Xiao K."/>
        </authorList>
    </citation>
    <scope>NUCLEOTIDE SEQUENCE [LARGE SCALE GENOMIC DNA]</scope>
    <source>
        <strain evidence="2 3">HNM0687</strain>
    </source>
</reference>
<dbReference type="Proteomes" id="UP000475545">
    <property type="component" value="Unassembled WGS sequence"/>
</dbReference>
<name>A0A6L7GMU7_9ACTN</name>
<keyword evidence="1" id="KW-0472">Membrane</keyword>
<dbReference type="EMBL" id="WMBR01000001">
    <property type="protein sequence ID" value="MXP20922.1"/>
    <property type="molecule type" value="Genomic_DNA"/>
</dbReference>
<accession>A0A6L7GMU7</accession>
<keyword evidence="3" id="KW-1185">Reference proteome</keyword>
<evidence type="ECO:0000313" key="2">
    <source>
        <dbReference type="EMBL" id="MXP20922.1"/>
    </source>
</evidence>
<sequence length="269" mass="29019">MTVRRLLPVPSRWGIGFSKGDRGTLCIYIGLSAAIGAIGIAAAISGQLLGLVCASLVSVGFVFEALSVLRSVRRRRDSQELDLDSGVHLRKGVLVLRRDTLIRGYEIAAAATTGLGFLMFAYGVWQEKVTVPVAGMGQLGIYSPVALVLGSLYVGRALRVSQSQSCEYVLSPSGIRRGQTGVAREWGTIGCAVPAVIAGDKRMGAWVALEPGHRRDELRVDETAIGATASLWLFDFYIRHPELREELSSTAAIARLRNGSIVEEESRYV</sequence>
<comment type="caution">
    <text evidence="2">The sequence shown here is derived from an EMBL/GenBank/DDBJ whole genome shotgun (WGS) entry which is preliminary data.</text>
</comment>
<gene>
    <name evidence="2" type="ORF">GIY30_06070</name>
</gene>
<evidence type="ECO:0000313" key="3">
    <source>
        <dbReference type="Proteomes" id="UP000475545"/>
    </source>
</evidence>
<feature type="transmembrane region" description="Helical" evidence="1">
    <location>
        <begin position="107"/>
        <end position="125"/>
    </location>
</feature>
<dbReference type="RefSeq" id="WP_160900991.1">
    <property type="nucleotide sequence ID" value="NZ_CP102850.1"/>
</dbReference>
<keyword evidence="1" id="KW-1133">Transmembrane helix</keyword>
<dbReference type="AlphaFoldDB" id="A0A6L7GMU7"/>
<keyword evidence="1" id="KW-0812">Transmembrane</keyword>
<evidence type="ECO:0000256" key="1">
    <source>
        <dbReference type="SAM" id="Phobius"/>
    </source>
</evidence>
<feature type="transmembrane region" description="Helical" evidence="1">
    <location>
        <begin position="25"/>
        <end position="43"/>
    </location>
</feature>
<proteinExistence type="predicted"/>
<feature type="transmembrane region" description="Helical" evidence="1">
    <location>
        <begin position="131"/>
        <end position="154"/>
    </location>
</feature>
<organism evidence="2 3">
    <name type="scientific">Gordonia mangrovi</name>
    <dbReference type="NCBI Taxonomy" id="2665643"/>
    <lineage>
        <taxon>Bacteria</taxon>
        <taxon>Bacillati</taxon>
        <taxon>Actinomycetota</taxon>
        <taxon>Actinomycetes</taxon>
        <taxon>Mycobacteriales</taxon>
        <taxon>Gordoniaceae</taxon>
        <taxon>Gordonia</taxon>
    </lineage>
</organism>
<feature type="transmembrane region" description="Helical" evidence="1">
    <location>
        <begin position="49"/>
        <end position="69"/>
    </location>
</feature>
<protein>
    <submittedName>
        <fullName evidence="2">Uncharacterized protein</fullName>
    </submittedName>
</protein>